<dbReference type="RefSeq" id="WP_382209017.1">
    <property type="nucleotide sequence ID" value="NZ_JBHSZH010000004.1"/>
</dbReference>
<protein>
    <submittedName>
        <fullName evidence="8">UvrD-helicase domain-containing protein</fullName>
    </submittedName>
</protein>
<dbReference type="GO" id="GO:0004386">
    <property type="term" value="F:helicase activity"/>
    <property type="evidence" value="ECO:0007669"/>
    <property type="project" value="UniProtKB-UniRule"/>
</dbReference>
<dbReference type="AlphaFoldDB" id="A0ABD5WKJ4"/>
<organism evidence="8 9">
    <name type="scientific">Halorussus caseinilyticus</name>
    <dbReference type="NCBI Taxonomy" id="3034025"/>
    <lineage>
        <taxon>Archaea</taxon>
        <taxon>Methanobacteriati</taxon>
        <taxon>Methanobacteriota</taxon>
        <taxon>Stenosarchaea group</taxon>
        <taxon>Halobacteria</taxon>
        <taxon>Halobacteriales</taxon>
        <taxon>Haladaptataceae</taxon>
        <taxon>Halorussus</taxon>
    </lineage>
</organism>
<evidence type="ECO:0000256" key="6">
    <source>
        <dbReference type="SAM" id="MobiDB-lite"/>
    </source>
</evidence>
<dbReference type="InterPro" id="IPR027417">
    <property type="entry name" value="P-loop_NTPase"/>
</dbReference>
<keyword evidence="4 5" id="KW-0067">ATP-binding</keyword>
<evidence type="ECO:0000259" key="7">
    <source>
        <dbReference type="PROSITE" id="PS51198"/>
    </source>
</evidence>
<keyword evidence="9" id="KW-1185">Reference proteome</keyword>
<keyword evidence="3 5" id="KW-0347">Helicase</keyword>
<evidence type="ECO:0000256" key="3">
    <source>
        <dbReference type="ARBA" id="ARBA00022806"/>
    </source>
</evidence>
<dbReference type="SUPFAM" id="SSF52540">
    <property type="entry name" value="P-loop containing nucleoside triphosphate hydrolases"/>
    <property type="match status" value="1"/>
</dbReference>
<feature type="domain" description="UvrD-like helicase ATP-binding" evidence="7">
    <location>
        <begin position="12"/>
        <end position="323"/>
    </location>
</feature>
<dbReference type="Gene3D" id="3.40.50.300">
    <property type="entry name" value="P-loop containing nucleotide triphosphate hydrolases"/>
    <property type="match status" value="1"/>
</dbReference>
<gene>
    <name evidence="8" type="ORF">ACFQJ6_03910</name>
</gene>
<accession>A0ABD5WKJ4</accession>
<dbReference type="InterPro" id="IPR000212">
    <property type="entry name" value="DNA_helicase_UvrD/REP"/>
</dbReference>
<feature type="region of interest" description="Disordered" evidence="6">
    <location>
        <begin position="370"/>
        <end position="397"/>
    </location>
</feature>
<name>A0ABD5WKJ4_9EURY</name>
<evidence type="ECO:0000256" key="5">
    <source>
        <dbReference type="PROSITE-ProRule" id="PRU00560"/>
    </source>
</evidence>
<dbReference type="PANTHER" id="PTHR11070">
    <property type="entry name" value="UVRD / RECB / PCRA DNA HELICASE FAMILY MEMBER"/>
    <property type="match status" value="1"/>
</dbReference>
<dbReference type="PROSITE" id="PS51198">
    <property type="entry name" value="UVRD_HELICASE_ATP_BIND"/>
    <property type="match status" value="1"/>
</dbReference>
<evidence type="ECO:0000313" key="9">
    <source>
        <dbReference type="Proteomes" id="UP001596407"/>
    </source>
</evidence>
<comment type="caution">
    <text evidence="8">The sequence shown here is derived from an EMBL/GenBank/DDBJ whole genome shotgun (WGS) entry which is preliminary data.</text>
</comment>
<dbReference type="EMBL" id="JBHSZH010000004">
    <property type="protein sequence ID" value="MFC7079425.1"/>
    <property type="molecule type" value="Genomic_DNA"/>
</dbReference>
<dbReference type="InterPro" id="IPR014016">
    <property type="entry name" value="UvrD-like_ATP-bd"/>
</dbReference>
<keyword evidence="2 5" id="KW-0378">Hydrolase</keyword>
<keyword evidence="1 5" id="KW-0547">Nucleotide-binding</keyword>
<feature type="compositionally biased region" description="Polar residues" evidence="6">
    <location>
        <begin position="377"/>
        <end position="397"/>
    </location>
</feature>
<evidence type="ECO:0000256" key="2">
    <source>
        <dbReference type="ARBA" id="ARBA00022801"/>
    </source>
</evidence>
<dbReference type="GO" id="GO:0016787">
    <property type="term" value="F:hydrolase activity"/>
    <property type="evidence" value="ECO:0007669"/>
    <property type="project" value="UniProtKB-UniRule"/>
</dbReference>
<reference evidence="8 9" key="1">
    <citation type="journal article" date="2019" name="Int. J. Syst. Evol. Microbiol.">
        <title>The Global Catalogue of Microorganisms (GCM) 10K type strain sequencing project: providing services to taxonomists for standard genome sequencing and annotation.</title>
        <authorList>
            <consortium name="The Broad Institute Genomics Platform"/>
            <consortium name="The Broad Institute Genome Sequencing Center for Infectious Disease"/>
            <person name="Wu L."/>
            <person name="Ma J."/>
        </authorList>
    </citation>
    <scope>NUCLEOTIDE SEQUENCE [LARGE SCALE GENOMIC DNA]</scope>
    <source>
        <strain evidence="8 9">DT72</strain>
    </source>
</reference>
<evidence type="ECO:0000313" key="8">
    <source>
        <dbReference type="EMBL" id="MFC7079425.1"/>
    </source>
</evidence>
<dbReference type="GO" id="GO:0005524">
    <property type="term" value="F:ATP binding"/>
    <property type="evidence" value="ECO:0007669"/>
    <property type="project" value="UniProtKB-UniRule"/>
</dbReference>
<feature type="binding site" evidence="5">
    <location>
        <begin position="33"/>
        <end position="40"/>
    </location>
    <ligand>
        <name>ATP</name>
        <dbReference type="ChEBI" id="CHEBI:30616"/>
    </ligand>
</feature>
<dbReference type="PANTHER" id="PTHR11070:SF2">
    <property type="entry name" value="ATP-DEPENDENT DNA HELICASE SRS2"/>
    <property type="match status" value="1"/>
</dbReference>
<evidence type="ECO:0000256" key="1">
    <source>
        <dbReference type="ARBA" id="ARBA00022741"/>
    </source>
</evidence>
<dbReference type="Pfam" id="PF00580">
    <property type="entry name" value="UvrD-helicase"/>
    <property type="match status" value="1"/>
</dbReference>
<evidence type="ECO:0000256" key="4">
    <source>
        <dbReference type="ARBA" id="ARBA00022840"/>
    </source>
</evidence>
<sequence>MTADDANDADDEFELTDNQQVALESQDHVAVTAGAGTGKTTTLTHRYVKLLESGTDPSQILTITFTTDAAAEIRERVRETVAERLSEAVTSDCGKEDVRGDDAPDYERWRTIADGVEDSYVHTIHEACARLRSELAVEAGVHPDAETLDEAEAGMLARDVVRESIDSMLADGHERSEDLRLLTRLWSRSGLETVLVGLLESRPMSTDWARRWGEADPDEYLDAVWRSVYPVDIETARELLTDGRVQQALDTISDIDPQALGIDPDDDDGADFIRTVDGVLSETGVADGSAEGRDWQMALDRLCDRVTTGSRTVYSQEYRYKGAKKRWEAHGESWARLKDAADTLIDVLNPEKRPFVGGWEQITTAVGTLRPSREYSRQSPNDTVTGRKTRTQSISTT</sequence>
<proteinExistence type="predicted"/>
<dbReference type="Proteomes" id="UP001596407">
    <property type="component" value="Unassembled WGS sequence"/>
</dbReference>